<evidence type="ECO:0000256" key="2">
    <source>
        <dbReference type="SAM" id="Phobius"/>
    </source>
</evidence>
<evidence type="ECO:0000256" key="1">
    <source>
        <dbReference type="SAM" id="MobiDB-lite"/>
    </source>
</evidence>
<dbReference type="RefSeq" id="WP_205085353.1">
    <property type="nucleotide sequence ID" value="NZ_JAFEUF010000170.1"/>
</dbReference>
<evidence type="ECO:0000313" key="3">
    <source>
        <dbReference type="EMBL" id="MBM7057159.1"/>
    </source>
</evidence>
<comment type="caution">
    <text evidence="3">The sequence shown here is derived from an EMBL/GenBank/DDBJ whole genome shotgun (WGS) entry which is preliminary data.</text>
</comment>
<feature type="transmembrane region" description="Helical" evidence="2">
    <location>
        <begin position="68"/>
        <end position="92"/>
    </location>
</feature>
<proteinExistence type="predicted"/>
<feature type="transmembrane region" description="Helical" evidence="2">
    <location>
        <begin position="35"/>
        <end position="56"/>
    </location>
</feature>
<keyword evidence="4" id="KW-1185">Reference proteome</keyword>
<dbReference type="EMBL" id="JAFEUF010000170">
    <property type="protein sequence ID" value="MBM7057159.1"/>
    <property type="molecule type" value="Genomic_DNA"/>
</dbReference>
<dbReference type="Proteomes" id="UP000712045">
    <property type="component" value="Unassembled WGS sequence"/>
</dbReference>
<feature type="transmembrane region" description="Helical" evidence="2">
    <location>
        <begin position="125"/>
        <end position="146"/>
    </location>
</feature>
<reference evidence="3 4" key="1">
    <citation type="submission" date="2021-02" db="EMBL/GenBank/DDBJ databases">
        <title>Genome Streptomyces sp. RHZ10.</title>
        <authorList>
            <person name="Besaury L."/>
        </authorList>
    </citation>
    <scope>NUCLEOTIDE SEQUENCE [LARGE SCALE GENOMIC DNA]</scope>
    <source>
        <strain evidence="3 4">RHZ10</strain>
    </source>
</reference>
<feature type="region of interest" description="Disordered" evidence="1">
    <location>
        <begin position="275"/>
        <end position="294"/>
    </location>
</feature>
<keyword evidence="2" id="KW-0812">Transmembrane</keyword>
<accession>A0ABS2I1R2</accession>
<gene>
    <name evidence="3" type="ORF">JS521_25680</name>
</gene>
<feature type="region of interest" description="Disordered" evidence="1">
    <location>
        <begin position="1"/>
        <end position="26"/>
    </location>
</feature>
<protein>
    <submittedName>
        <fullName evidence="3">Conjugal transfer protein</fullName>
    </submittedName>
</protein>
<name>A0ABS2I1R2_9ACTN</name>
<feature type="transmembrane region" description="Helical" evidence="2">
    <location>
        <begin position="99"/>
        <end position="119"/>
    </location>
</feature>
<keyword evidence="2" id="KW-1133">Transmembrane helix</keyword>
<feature type="compositionally biased region" description="Low complexity" evidence="1">
    <location>
        <begin position="7"/>
        <end position="21"/>
    </location>
</feature>
<organism evidence="3 4">
    <name type="scientific">Streptomyces durocortorensis</name>
    <dbReference type="NCBI Taxonomy" id="2811104"/>
    <lineage>
        <taxon>Bacteria</taxon>
        <taxon>Bacillati</taxon>
        <taxon>Actinomycetota</taxon>
        <taxon>Actinomycetes</taxon>
        <taxon>Kitasatosporales</taxon>
        <taxon>Streptomycetaceae</taxon>
        <taxon>Streptomyces</taxon>
    </lineage>
</organism>
<keyword evidence="2" id="KW-0472">Membrane</keyword>
<evidence type="ECO:0000313" key="4">
    <source>
        <dbReference type="Proteomes" id="UP000712045"/>
    </source>
</evidence>
<sequence>MFKTRQPAPDTTETEPTAPETDAPRTRKLTRMQKGVLITAIVPMLAVGVAGGIGTYTNISHKYGSGTAVGALAAGEGATAVLALVLLVTTLLGQAAPALVRVGLWALPAAAAAMGATAATDLGQALVYALTPMAITASAEGVAFLSRRVVIHQEGRDIEAEARSAAIIRDLAYHQARAAGHPDARKRKASEKRSWKLAAKVGTGDVRLGADLMDIQRDRIGAGANVALERMFGAAPAAMSPALPAVSAAHRPALPAASADGLVDSRVLESTIRTDVHGYPNGTTPDQQEETETVRPDLKVVGTEPTKKRSIRADVFGMVADGVQDVRTVIDAIATRHNRAADDPALKSTVHKYVREASTQTSTDDAAHAGQYL</sequence>